<dbReference type="PRINTS" id="PR00237">
    <property type="entry name" value="GPCRRHODOPSN"/>
</dbReference>
<name>A0A2C9LM28_BIOGL</name>
<dbReference type="Proteomes" id="UP000076420">
    <property type="component" value="Unassembled WGS sequence"/>
</dbReference>
<dbReference type="Gene3D" id="1.20.1070.10">
    <property type="entry name" value="Rhodopsin 7-helix transmembrane proteins"/>
    <property type="match status" value="1"/>
</dbReference>
<dbReference type="SUPFAM" id="SSF81321">
    <property type="entry name" value="Family A G protein-coupled receptor-like"/>
    <property type="match status" value="1"/>
</dbReference>
<dbReference type="PROSITE" id="PS50262">
    <property type="entry name" value="G_PROTEIN_RECEP_F1_2"/>
    <property type="match status" value="1"/>
</dbReference>
<protein>
    <recommendedName>
        <fullName evidence="6">G-protein coupled receptors family 1 profile domain-containing protein</fullName>
    </recommendedName>
</protein>
<dbReference type="GO" id="GO:0004930">
    <property type="term" value="F:G protein-coupled receptor activity"/>
    <property type="evidence" value="ECO:0007669"/>
    <property type="project" value="InterPro"/>
</dbReference>
<gene>
    <name evidence="7" type="primary">106070499</name>
</gene>
<proteinExistence type="predicted"/>
<evidence type="ECO:0000256" key="3">
    <source>
        <dbReference type="ARBA" id="ARBA00022989"/>
    </source>
</evidence>
<evidence type="ECO:0000256" key="4">
    <source>
        <dbReference type="ARBA" id="ARBA00023136"/>
    </source>
</evidence>
<dbReference type="KEGG" id="bgt:106070499"/>
<keyword evidence="3 5" id="KW-1133">Transmembrane helix</keyword>
<dbReference type="InterPro" id="IPR000276">
    <property type="entry name" value="GPCR_Rhodpsn"/>
</dbReference>
<feature type="domain" description="G-protein coupled receptors family 1 profile" evidence="6">
    <location>
        <begin position="74"/>
        <end position="154"/>
    </location>
</feature>
<evidence type="ECO:0000313" key="7">
    <source>
        <dbReference type="EnsemblMetazoa" id="BGLB032686-PA"/>
    </source>
</evidence>
<dbReference type="CDD" id="cd00637">
    <property type="entry name" value="7tm_classA_rhodopsin-like"/>
    <property type="match status" value="1"/>
</dbReference>
<dbReference type="GO" id="GO:0016020">
    <property type="term" value="C:membrane"/>
    <property type="evidence" value="ECO:0007669"/>
    <property type="project" value="UniProtKB-SubCell"/>
</dbReference>
<dbReference type="OrthoDB" id="6163051at2759"/>
<evidence type="ECO:0000256" key="5">
    <source>
        <dbReference type="SAM" id="Phobius"/>
    </source>
</evidence>
<dbReference type="VEuPathDB" id="VectorBase:BGLB032686"/>
<dbReference type="VEuPathDB" id="VectorBase:BGLAX_038254"/>
<organism evidence="7 8">
    <name type="scientific">Biomphalaria glabrata</name>
    <name type="common">Bloodfluke planorb</name>
    <name type="synonym">Freshwater snail</name>
    <dbReference type="NCBI Taxonomy" id="6526"/>
    <lineage>
        <taxon>Eukaryota</taxon>
        <taxon>Metazoa</taxon>
        <taxon>Spiralia</taxon>
        <taxon>Lophotrochozoa</taxon>
        <taxon>Mollusca</taxon>
        <taxon>Gastropoda</taxon>
        <taxon>Heterobranchia</taxon>
        <taxon>Euthyneura</taxon>
        <taxon>Panpulmonata</taxon>
        <taxon>Hygrophila</taxon>
        <taxon>Lymnaeoidea</taxon>
        <taxon>Planorbidae</taxon>
        <taxon>Biomphalaria</taxon>
    </lineage>
</organism>
<feature type="transmembrane region" description="Helical" evidence="5">
    <location>
        <begin position="60"/>
        <end position="82"/>
    </location>
</feature>
<keyword evidence="4 5" id="KW-0472">Membrane</keyword>
<comment type="subcellular location">
    <subcellularLocation>
        <location evidence="1">Membrane</location>
    </subcellularLocation>
</comment>
<dbReference type="InterPro" id="IPR017452">
    <property type="entry name" value="GPCR_Rhodpsn_7TM"/>
</dbReference>
<reference evidence="7" key="1">
    <citation type="submission" date="2020-05" db="UniProtKB">
        <authorList>
            <consortium name="EnsemblMetazoa"/>
        </authorList>
    </citation>
    <scope>IDENTIFICATION</scope>
    <source>
        <strain evidence="7">BB02</strain>
    </source>
</reference>
<evidence type="ECO:0000313" key="8">
    <source>
        <dbReference type="Proteomes" id="UP000076420"/>
    </source>
</evidence>
<dbReference type="AlphaFoldDB" id="A0A2C9LM28"/>
<evidence type="ECO:0000256" key="2">
    <source>
        <dbReference type="ARBA" id="ARBA00022692"/>
    </source>
</evidence>
<evidence type="ECO:0000256" key="1">
    <source>
        <dbReference type="ARBA" id="ARBA00004370"/>
    </source>
</evidence>
<accession>A0A2C9LM28</accession>
<evidence type="ECO:0000259" key="6">
    <source>
        <dbReference type="PROSITE" id="PS50262"/>
    </source>
</evidence>
<feature type="transmembrane region" description="Helical" evidence="5">
    <location>
        <begin position="94"/>
        <end position="114"/>
    </location>
</feature>
<sequence length="154" mass="16621">MKPSPTSRPSPAKHKGEQLRSTEATMATSAINNSALVSVNGSETAVDVAGSEYLWFQSVYLGYLWTALVIGLPGNILIAVVYMTVQQKRTSDWFIFFLSVYDCAVCVFAVPLYLSIETGAWVDTGSDLACKIEQFIISTAQVSSVSILGIIAVD</sequence>
<keyword evidence="2 5" id="KW-0812">Transmembrane</keyword>
<dbReference type="EnsemblMetazoa" id="BGLB032686-RA">
    <property type="protein sequence ID" value="BGLB032686-PA"/>
    <property type="gene ID" value="BGLB032686"/>
</dbReference>